<organism evidence="1">
    <name type="scientific">uncultured Rubrobacteraceae bacterium</name>
    <dbReference type="NCBI Taxonomy" id="349277"/>
    <lineage>
        <taxon>Bacteria</taxon>
        <taxon>Bacillati</taxon>
        <taxon>Actinomycetota</taxon>
        <taxon>Rubrobacteria</taxon>
        <taxon>Rubrobacterales</taxon>
        <taxon>Rubrobacteraceae</taxon>
        <taxon>environmental samples</taxon>
    </lineage>
</organism>
<dbReference type="AlphaFoldDB" id="A0A6J4R0N7"/>
<proteinExistence type="predicted"/>
<reference evidence="1" key="1">
    <citation type="submission" date="2020-02" db="EMBL/GenBank/DDBJ databases">
        <authorList>
            <person name="Meier V. D."/>
        </authorList>
    </citation>
    <scope>NUCLEOTIDE SEQUENCE</scope>
    <source>
        <strain evidence="1">AVDCRST_MAG80</strain>
    </source>
</reference>
<gene>
    <name evidence="1" type="ORF">AVDCRST_MAG80-2579</name>
</gene>
<protein>
    <submittedName>
        <fullName evidence="1">Uncharacterized protein</fullName>
    </submittedName>
</protein>
<evidence type="ECO:0000313" key="1">
    <source>
        <dbReference type="EMBL" id="CAA9453608.1"/>
    </source>
</evidence>
<feature type="non-terminal residue" evidence="1">
    <location>
        <position position="27"/>
    </location>
</feature>
<accession>A0A6J4R0N7</accession>
<sequence length="27" mass="3196">REEARSVFPAVFRVFLPKDLREFLCAV</sequence>
<feature type="non-terminal residue" evidence="1">
    <location>
        <position position="1"/>
    </location>
</feature>
<dbReference type="EMBL" id="CADCVC010000231">
    <property type="protein sequence ID" value="CAA9453608.1"/>
    <property type="molecule type" value="Genomic_DNA"/>
</dbReference>
<name>A0A6J4R0N7_9ACTN</name>